<dbReference type="Gene3D" id="3.40.50.300">
    <property type="entry name" value="P-loop containing nucleotide triphosphate hydrolases"/>
    <property type="match status" value="1"/>
</dbReference>
<gene>
    <name evidence="1" type="ORF">SAMN04489867_0422</name>
</gene>
<accession>A0A1H0LWU6</accession>
<dbReference type="InterPro" id="IPR027417">
    <property type="entry name" value="P-loop_NTPase"/>
</dbReference>
<dbReference type="RefSeq" id="WP_091780836.1">
    <property type="nucleotide sequence ID" value="NZ_LT629711.1"/>
</dbReference>
<protein>
    <submittedName>
        <fullName evidence="1">AAA domain-containing protein</fullName>
    </submittedName>
</protein>
<dbReference type="OrthoDB" id="9773982at2"/>
<reference evidence="2" key="1">
    <citation type="submission" date="2016-10" db="EMBL/GenBank/DDBJ databases">
        <authorList>
            <person name="Varghese N."/>
            <person name="Submissions S."/>
        </authorList>
    </citation>
    <scope>NUCLEOTIDE SEQUENCE [LARGE SCALE GENOMIC DNA]</scope>
    <source>
        <strain evidence="2">DSM 22329</strain>
    </source>
</reference>
<sequence>MTAEPGYVWAGEGRDERLVPADQAHVPPECNELHPLYGYDRRQCIKCMLRQEYVRREVQAQLDEVAEADEYSMRVSGDALLDLDPVAPIWGDAFAPVTAEGQALMIVGPDGTGKTSTAGQYGRARLGLADEMWDMPVRPLPPDRSVYYLAADRPRQAMEALMRGFSEAHRDLLRDRLHIHKGPPPYRLSATRGQEWLLGEVEETGAGLLIFDSRKDFGATTNADEVAGFSTAVQLLLASEVEVVVLHHPNERRRNGPPDLTAISGHGGVYHGMGSILFLEGSTGGTVVDVHHIKPVRELLPRFQIEHDHKAGVSERVVGLVAQPDGTVEGGRVPVSSVERDVLACIDAHPSGCAPAASLKEVLRSDNLSRDLAPLVKAGLIEHNGLRGPQSGYRRPATSDT</sequence>
<dbReference type="AlphaFoldDB" id="A0A1H0LWU6"/>
<organism evidence="1 2">
    <name type="scientific">Pedococcus dokdonensis</name>
    <dbReference type="NCBI Taxonomy" id="443156"/>
    <lineage>
        <taxon>Bacteria</taxon>
        <taxon>Bacillati</taxon>
        <taxon>Actinomycetota</taxon>
        <taxon>Actinomycetes</taxon>
        <taxon>Micrococcales</taxon>
        <taxon>Intrasporangiaceae</taxon>
        <taxon>Pedococcus</taxon>
    </lineage>
</organism>
<keyword evidence="2" id="KW-1185">Reference proteome</keyword>
<dbReference type="SUPFAM" id="SSF52540">
    <property type="entry name" value="P-loop containing nucleoside triphosphate hydrolases"/>
    <property type="match status" value="1"/>
</dbReference>
<name>A0A1H0LWU6_9MICO</name>
<evidence type="ECO:0000313" key="1">
    <source>
        <dbReference type="EMBL" id="SDO72615.1"/>
    </source>
</evidence>
<dbReference type="STRING" id="443156.SAMN04489867_0422"/>
<proteinExistence type="predicted"/>
<dbReference type="EMBL" id="LT629711">
    <property type="protein sequence ID" value="SDO72615.1"/>
    <property type="molecule type" value="Genomic_DNA"/>
</dbReference>
<evidence type="ECO:0000313" key="2">
    <source>
        <dbReference type="Proteomes" id="UP000199077"/>
    </source>
</evidence>
<dbReference type="Proteomes" id="UP000199077">
    <property type="component" value="Chromosome I"/>
</dbReference>